<accession>A0A9W8U0N9</accession>
<evidence type="ECO:0008006" key="3">
    <source>
        <dbReference type="Google" id="ProtNLM"/>
    </source>
</evidence>
<sequence length="632" mass="71224">MSPPTIFENASHFMVQGSEFTNVGGDHFVVTNNYYQRRGRRNRLTNGTLNRRQFRAIPLGDVFLLGTRTRVTDDSQGSLKVVRSYHPARVAGLGENTHTVVTYQGPDAEDTFRDDAQYSSLRHPNLAQLFGILHCNSSLIGTVFHSELVPLQYFAGLCASNPFAFSYLKYRFLVDSVAAAQITESLHRYTPPDEYWMQPTSGLICLGPIGPSYNFHRDYENFYALWPRDPDFDQHTTIPQLDFKDYKSDENIIRHIEQQFDSLESFVGSHLGSKSVEVLFAEDSPISVSFGSVISVSENDDHLTLVSRTLLAQAYFEHTSYSIGRWRSLHPEYDDVLMSLDEHNGWTRFTYSESSCQWQHNILSYFSLDLEAHIPSSDLEAAWLSQAGHILQDQTSDEYVFVGSKFKMILQAQIPGSSSIPNPNSTCSYLFIAPVKVSGSSHPRFSFDKTPYFWSTDPSGAHRMSQQTQGFLGLPSFEIGIYEGRQWSDIEHRAISRNLKCKGFDPLGLDYARSRGYVSFEVMRCTDEQSSASIEALSPFFNLVTSSASIEIVSDSEDSYEAESNGWELVYTSECEGFDDEDWGLELLRRPQTSHLKPSSCIPSLADLLSKAVCGFRTTTTVHEIGEGLGYT</sequence>
<dbReference type="AlphaFoldDB" id="A0A9W8U0N9"/>
<dbReference type="Proteomes" id="UP001142393">
    <property type="component" value="Unassembled WGS sequence"/>
</dbReference>
<gene>
    <name evidence="1" type="ORF">DFH05DRAFT_841195</name>
</gene>
<evidence type="ECO:0000313" key="2">
    <source>
        <dbReference type="Proteomes" id="UP001142393"/>
    </source>
</evidence>
<reference evidence="1 2" key="1">
    <citation type="journal article" date="2023" name="Proc. Natl. Acad. Sci. U.S.A.">
        <title>A global phylogenomic analysis of the shiitake genus Lentinula.</title>
        <authorList>
            <person name="Sierra-Patev S."/>
            <person name="Min B."/>
            <person name="Naranjo-Ortiz M."/>
            <person name="Looney B."/>
            <person name="Konkel Z."/>
            <person name="Slot J.C."/>
            <person name="Sakamoto Y."/>
            <person name="Steenwyk J.L."/>
            <person name="Rokas A."/>
            <person name="Carro J."/>
            <person name="Camarero S."/>
            <person name="Ferreira P."/>
            <person name="Molpeceres G."/>
            <person name="Ruiz-Duenas F.J."/>
            <person name="Serrano A."/>
            <person name="Henrissat B."/>
            <person name="Drula E."/>
            <person name="Hughes K.W."/>
            <person name="Mata J.L."/>
            <person name="Ishikawa N.K."/>
            <person name="Vargas-Isla R."/>
            <person name="Ushijima S."/>
            <person name="Smith C.A."/>
            <person name="Donoghue J."/>
            <person name="Ahrendt S."/>
            <person name="Andreopoulos W."/>
            <person name="He G."/>
            <person name="LaButti K."/>
            <person name="Lipzen A."/>
            <person name="Ng V."/>
            <person name="Riley R."/>
            <person name="Sandor L."/>
            <person name="Barry K."/>
            <person name="Martinez A.T."/>
            <person name="Xiao Y."/>
            <person name="Gibbons J.G."/>
            <person name="Terashima K."/>
            <person name="Grigoriev I.V."/>
            <person name="Hibbett D."/>
        </authorList>
    </citation>
    <scope>NUCLEOTIDE SEQUENCE [LARGE SCALE GENOMIC DNA]</scope>
    <source>
        <strain evidence="1 2">TFB7810</strain>
    </source>
</reference>
<proteinExistence type="predicted"/>
<protein>
    <recommendedName>
        <fullName evidence="3">Protein kinase domain-containing protein</fullName>
    </recommendedName>
</protein>
<name>A0A9W8U0N9_9AGAR</name>
<keyword evidence="2" id="KW-1185">Reference proteome</keyword>
<organism evidence="1 2">
    <name type="scientific">Lentinula detonsa</name>
    <dbReference type="NCBI Taxonomy" id="2804962"/>
    <lineage>
        <taxon>Eukaryota</taxon>
        <taxon>Fungi</taxon>
        <taxon>Dikarya</taxon>
        <taxon>Basidiomycota</taxon>
        <taxon>Agaricomycotina</taxon>
        <taxon>Agaricomycetes</taxon>
        <taxon>Agaricomycetidae</taxon>
        <taxon>Agaricales</taxon>
        <taxon>Marasmiineae</taxon>
        <taxon>Omphalotaceae</taxon>
        <taxon>Lentinula</taxon>
    </lineage>
</organism>
<comment type="caution">
    <text evidence="1">The sequence shown here is derived from an EMBL/GenBank/DDBJ whole genome shotgun (WGS) entry which is preliminary data.</text>
</comment>
<dbReference type="EMBL" id="JANVFU010000003">
    <property type="protein sequence ID" value="KAJ3747730.1"/>
    <property type="molecule type" value="Genomic_DNA"/>
</dbReference>
<evidence type="ECO:0000313" key="1">
    <source>
        <dbReference type="EMBL" id="KAJ3747730.1"/>
    </source>
</evidence>